<dbReference type="Gene3D" id="3.60.10.10">
    <property type="entry name" value="Endonuclease/exonuclease/phosphatase"/>
    <property type="match status" value="1"/>
</dbReference>
<dbReference type="InterPro" id="IPR036691">
    <property type="entry name" value="Endo/exonu/phosph_ase_sf"/>
</dbReference>
<accession>A0AAV7TC58</accession>
<name>A0AAV7TC58_PLEWA</name>
<gene>
    <name evidence="1" type="ORF">NDU88_005631</name>
</gene>
<protein>
    <submittedName>
        <fullName evidence="1">Uncharacterized protein</fullName>
    </submittedName>
</protein>
<evidence type="ECO:0000313" key="1">
    <source>
        <dbReference type="EMBL" id="KAJ1173805.1"/>
    </source>
</evidence>
<proteinExistence type="predicted"/>
<dbReference type="EMBL" id="JANPWB010000007">
    <property type="protein sequence ID" value="KAJ1173805.1"/>
    <property type="molecule type" value="Genomic_DNA"/>
</dbReference>
<evidence type="ECO:0000313" key="2">
    <source>
        <dbReference type="Proteomes" id="UP001066276"/>
    </source>
</evidence>
<comment type="caution">
    <text evidence="1">The sequence shown here is derived from an EMBL/GenBank/DDBJ whole genome shotgun (WGS) entry which is preliminary data.</text>
</comment>
<keyword evidence="2" id="KW-1185">Reference proteome</keyword>
<reference evidence="1" key="1">
    <citation type="journal article" date="2022" name="bioRxiv">
        <title>Sequencing and chromosome-scale assembly of the giantPleurodeles waltlgenome.</title>
        <authorList>
            <person name="Brown T."/>
            <person name="Elewa A."/>
            <person name="Iarovenko S."/>
            <person name="Subramanian E."/>
            <person name="Araus A.J."/>
            <person name="Petzold A."/>
            <person name="Susuki M."/>
            <person name="Suzuki K.-i.T."/>
            <person name="Hayashi T."/>
            <person name="Toyoda A."/>
            <person name="Oliveira C."/>
            <person name="Osipova E."/>
            <person name="Leigh N.D."/>
            <person name="Simon A."/>
            <person name="Yun M.H."/>
        </authorList>
    </citation>
    <scope>NUCLEOTIDE SEQUENCE</scope>
    <source>
        <strain evidence="1">20211129_DDA</strain>
        <tissue evidence="1">Liver</tissue>
    </source>
</reference>
<dbReference type="Proteomes" id="UP001066276">
    <property type="component" value="Chromosome 4_1"/>
</dbReference>
<dbReference type="SUPFAM" id="SSF56219">
    <property type="entry name" value="DNase I-like"/>
    <property type="match status" value="1"/>
</dbReference>
<sequence>MNVYAPSPVTILPGCDRKTIGRPPAGPIIVGGNGVMDVATDQLHKSQSGGATRSLLQSFLASLGLVDHWRLLHADVKEYTFHSGAHNTSTHLDYFFVIRTLTQDIIGTQTLSRYLSDHSLVSLSLQSGQCLTPLCWCSWACSLQDAELISHFRDTLESYLEENPAFVSSLGISWEAMLAILNGEITIYQTAKKYRKHQEIQELEVQIYQQEGLFAVDPHISWQGDIDLVREWLCDNLMDMAKLVWLEAQTCLYQWGNKVSKLLHHLGFAVRYRGQVPYICNALGNKVEEVVIVRQFV</sequence>
<organism evidence="1 2">
    <name type="scientific">Pleurodeles waltl</name>
    <name type="common">Iberian ribbed newt</name>
    <dbReference type="NCBI Taxonomy" id="8319"/>
    <lineage>
        <taxon>Eukaryota</taxon>
        <taxon>Metazoa</taxon>
        <taxon>Chordata</taxon>
        <taxon>Craniata</taxon>
        <taxon>Vertebrata</taxon>
        <taxon>Euteleostomi</taxon>
        <taxon>Amphibia</taxon>
        <taxon>Batrachia</taxon>
        <taxon>Caudata</taxon>
        <taxon>Salamandroidea</taxon>
        <taxon>Salamandridae</taxon>
        <taxon>Pleurodelinae</taxon>
        <taxon>Pleurodeles</taxon>
    </lineage>
</organism>
<dbReference type="AlphaFoldDB" id="A0AAV7TC58"/>